<proteinExistence type="predicted"/>
<sequence length="63" mass="7422">MENTDMRKAYERPTLVKIGSMEEKTETWGGFWRWKRHIASTLYGHYHPDSSHDDSVPEINPDS</sequence>
<evidence type="ECO:0008006" key="3">
    <source>
        <dbReference type="Google" id="ProtNLM"/>
    </source>
</evidence>
<dbReference type="Proteomes" id="UP000321303">
    <property type="component" value="Unassembled WGS sequence"/>
</dbReference>
<reference evidence="1 2" key="1">
    <citation type="submission" date="2019-07" db="EMBL/GenBank/DDBJ databases">
        <title>Whole genome shotgun sequence of Halomonas variabilis NBRC 102410.</title>
        <authorList>
            <person name="Hosoyama A."/>
            <person name="Uohara A."/>
            <person name="Ohji S."/>
            <person name="Ichikawa N."/>
        </authorList>
    </citation>
    <scope>NUCLEOTIDE SEQUENCE [LARGE SCALE GENOMIC DNA]</scope>
    <source>
        <strain evidence="1 2">NBRC 102410</strain>
    </source>
</reference>
<dbReference type="AlphaFoldDB" id="A0A511UV51"/>
<accession>A0A511UV51</accession>
<comment type="caution">
    <text evidence="1">The sequence shown here is derived from an EMBL/GenBank/DDBJ whole genome shotgun (WGS) entry which is preliminary data.</text>
</comment>
<dbReference type="EMBL" id="BJXV01000025">
    <property type="protein sequence ID" value="GEN29598.1"/>
    <property type="molecule type" value="Genomic_DNA"/>
</dbReference>
<keyword evidence="2" id="KW-1185">Reference proteome</keyword>
<name>A0A511UV51_9GAMM</name>
<organism evidence="1 2">
    <name type="scientific">Halovibrio variabilis</name>
    <dbReference type="NCBI Taxonomy" id="31910"/>
    <lineage>
        <taxon>Bacteria</taxon>
        <taxon>Pseudomonadati</taxon>
        <taxon>Pseudomonadota</taxon>
        <taxon>Gammaproteobacteria</taxon>
        <taxon>Oceanospirillales</taxon>
        <taxon>Halomonadaceae</taxon>
        <taxon>Halovibrio</taxon>
    </lineage>
</organism>
<gene>
    <name evidence="1" type="ORF">HVA01_32440</name>
</gene>
<evidence type="ECO:0000313" key="2">
    <source>
        <dbReference type="Proteomes" id="UP000321303"/>
    </source>
</evidence>
<dbReference type="OrthoDB" id="4263503at2"/>
<evidence type="ECO:0000313" key="1">
    <source>
        <dbReference type="EMBL" id="GEN29598.1"/>
    </source>
</evidence>
<dbReference type="RefSeq" id="WP_146876502.1">
    <property type="nucleotide sequence ID" value="NZ_BJXV01000025.1"/>
</dbReference>
<protein>
    <recommendedName>
        <fullName evidence="3">Lasso RiPP family leader peptide-containing protein</fullName>
    </recommendedName>
</protein>